<comment type="subcellular location">
    <subcellularLocation>
        <location evidence="1">Cytoplasm</location>
        <location evidence="1">Cytosol</location>
    </subcellularLocation>
</comment>
<sequence length="119" mass="13605">MVNPYLKMDVETASPIRQLVMLYEKAILCMEIAAKAVQENDVKTKINNILRAHDIVRVLNASLDMEKGGEIAKNLRSLYDFIEEALLKVNATDDVELLKRLIEIMSDLKSAWEELESRL</sequence>
<keyword evidence="7" id="KW-1185">Reference proteome</keyword>
<dbReference type="PANTHER" id="PTHR34773:SF1">
    <property type="entry name" value="FLAGELLAR SECRETION CHAPERONE FLIS"/>
    <property type="match status" value="1"/>
</dbReference>
<dbReference type="GO" id="GO:0044780">
    <property type="term" value="P:bacterial-type flagellum assembly"/>
    <property type="evidence" value="ECO:0007669"/>
    <property type="project" value="InterPro"/>
</dbReference>
<evidence type="ECO:0000313" key="6">
    <source>
        <dbReference type="EMBL" id="OMH40450.1"/>
    </source>
</evidence>
<proteinExistence type="inferred from homology"/>
<comment type="caution">
    <text evidence="6">The sequence shown here is derived from an EMBL/GenBank/DDBJ whole genome shotgun (WGS) entry which is preliminary data.</text>
</comment>
<dbReference type="RefSeq" id="WP_076713039.1">
    <property type="nucleotide sequence ID" value="NZ_MOEN01000016.1"/>
</dbReference>
<evidence type="ECO:0000256" key="2">
    <source>
        <dbReference type="ARBA" id="ARBA00008787"/>
    </source>
</evidence>
<keyword evidence="6" id="KW-0966">Cell projection</keyword>
<keyword evidence="6" id="KW-0969">Cilium</keyword>
<evidence type="ECO:0000256" key="4">
    <source>
        <dbReference type="ARBA" id="ARBA00022795"/>
    </source>
</evidence>
<dbReference type="PIRSF" id="PIRSF039090">
    <property type="entry name" value="Flis"/>
    <property type="match status" value="1"/>
</dbReference>
<keyword evidence="6" id="KW-0282">Flagellum</keyword>
<evidence type="ECO:0000256" key="3">
    <source>
        <dbReference type="ARBA" id="ARBA00022490"/>
    </source>
</evidence>
<dbReference type="GO" id="GO:0071973">
    <property type="term" value="P:bacterial-type flagellum-dependent cell motility"/>
    <property type="evidence" value="ECO:0007669"/>
    <property type="project" value="TreeGrafter"/>
</dbReference>
<evidence type="ECO:0000256" key="5">
    <source>
        <dbReference type="ARBA" id="ARBA00023186"/>
    </source>
</evidence>
<keyword evidence="3" id="KW-0963">Cytoplasm</keyword>
<gene>
    <name evidence="6" type="ORF">BLW93_05150</name>
</gene>
<dbReference type="Gene3D" id="1.20.120.340">
    <property type="entry name" value="Flagellar protein FliS"/>
    <property type="match status" value="1"/>
</dbReference>
<protein>
    <submittedName>
        <fullName evidence="6">Flagellar export chaperone FliS</fullName>
    </submittedName>
</protein>
<dbReference type="InterPro" id="IPR003713">
    <property type="entry name" value="FliS"/>
</dbReference>
<keyword evidence="5" id="KW-0143">Chaperone</keyword>
<evidence type="ECO:0000313" key="7">
    <source>
        <dbReference type="Proteomes" id="UP000187408"/>
    </source>
</evidence>
<comment type="similarity">
    <text evidence="2">Belongs to the FliS family.</text>
</comment>
<dbReference type="GO" id="GO:0005829">
    <property type="term" value="C:cytosol"/>
    <property type="evidence" value="ECO:0007669"/>
    <property type="project" value="UniProtKB-SubCell"/>
</dbReference>
<dbReference type="STRING" id="1914305.BLW93_05150"/>
<organism evidence="6 7">
    <name type="scientific">Desulfurobacterium indicum</name>
    <dbReference type="NCBI Taxonomy" id="1914305"/>
    <lineage>
        <taxon>Bacteria</taxon>
        <taxon>Pseudomonadati</taxon>
        <taxon>Aquificota</taxon>
        <taxon>Aquificia</taxon>
        <taxon>Desulfurobacteriales</taxon>
        <taxon>Desulfurobacteriaceae</taxon>
        <taxon>Desulfurobacterium</taxon>
    </lineage>
</organism>
<dbReference type="AlphaFoldDB" id="A0A1R1ML64"/>
<dbReference type="OrthoDB" id="1524959at2"/>
<keyword evidence="4" id="KW-1005">Bacterial flagellum biogenesis</keyword>
<evidence type="ECO:0000256" key="1">
    <source>
        <dbReference type="ARBA" id="ARBA00004514"/>
    </source>
</evidence>
<dbReference type="Pfam" id="PF02561">
    <property type="entry name" value="FliS"/>
    <property type="match status" value="1"/>
</dbReference>
<reference evidence="6 7" key="1">
    <citation type="submission" date="2016-10" db="EMBL/GenBank/DDBJ databases">
        <title>Genome sequence of a sulfur-reducing bacterium Desulfurobacterium indicum K6013.</title>
        <authorList>
            <person name="Cao J."/>
            <person name="Shao Z."/>
            <person name="Alain K."/>
            <person name="Jebbar M."/>
        </authorList>
    </citation>
    <scope>NUCLEOTIDE SEQUENCE [LARGE SCALE GENOMIC DNA]</scope>
    <source>
        <strain evidence="6 7">K6013</strain>
    </source>
</reference>
<dbReference type="EMBL" id="MOEN01000016">
    <property type="protein sequence ID" value="OMH40450.1"/>
    <property type="molecule type" value="Genomic_DNA"/>
</dbReference>
<dbReference type="PANTHER" id="PTHR34773">
    <property type="entry name" value="FLAGELLAR SECRETION CHAPERONE FLIS"/>
    <property type="match status" value="1"/>
</dbReference>
<dbReference type="InterPro" id="IPR036584">
    <property type="entry name" value="FliS_sf"/>
</dbReference>
<dbReference type="NCBIfam" id="TIGR00208">
    <property type="entry name" value="fliS"/>
    <property type="match status" value="1"/>
</dbReference>
<accession>A0A1R1ML64</accession>
<dbReference type="SUPFAM" id="SSF101116">
    <property type="entry name" value="Flagellar export chaperone FliS"/>
    <property type="match status" value="1"/>
</dbReference>
<name>A0A1R1ML64_9BACT</name>
<dbReference type="CDD" id="cd16098">
    <property type="entry name" value="FliS"/>
    <property type="match status" value="1"/>
</dbReference>
<dbReference type="Proteomes" id="UP000187408">
    <property type="component" value="Unassembled WGS sequence"/>
</dbReference>